<dbReference type="EMBL" id="LAZR01040221">
    <property type="protein sequence ID" value="KKL15037.1"/>
    <property type="molecule type" value="Genomic_DNA"/>
</dbReference>
<proteinExistence type="predicted"/>
<sequence length="124" mass="14052">MDKLYPETLFYGERISSSGHQPVYKKLLPDGEPVELSPEPSQKLRLHSPDGFQWGYGGSGPAQLALALLLDATSKPEKALSYYQQFKWDKVASWGQDWRITRTEIGLWLALEEGREALSRLSKN</sequence>
<name>A0A0F9BME5_9ZZZZ</name>
<evidence type="ECO:0000313" key="1">
    <source>
        <dbReference type="EMBL" id="KKL15037.1"/>
    </source>
</evidence>
<dbReference type="Pfam" id="PF19663">
    <property type="entry name" value="DUF6166"/>
    <property type="match status" value="1"/>
</dbReference>
<dbReference type="InterPro" id="IPR046164">
    <property type="entry name" value="DUF6166"/>
</dbReference>
<gene>
    <name evidence="1" type="ORF">LCGC14_2509650</name>
</gene>
<comment type="caution">
    <text evidence="1">The sequence shown here is derived from an EMBL/GenBank/DDBJ whole genome shotgun (WGS) entry which is preliminary data.</text>
</comment>
<organism evidence="1">
    <name type="scientific">marine sediment metagenome</name>
    <dbReference type="NCBI Taxonomy" id="412755"/>
    <lineage>
        <taxon>unclassified sequences</taxon>
        <taxon>metagenomes</taxon>
        <taxon>ecological metagenomes</taxon>
    </lineage>
</organism>
<dbReference type="AlphaFoldDB" id="A0A0F9BME5"/>
<reference evidence="1" key="1">
    <citation type="journal article" date="2015" name="Nature">
        <title>Complex archaea that bridge the gap between prokaryotes and eukaryotes.</title>
        <authorList>
            <person name="Spang A."/>
            <person name="Saw J.H."/>
            <person name="Jorgensen S.L."/>
            <person name="Zaremba-Niedzwiedzka K."/>
            <person name="Martijn J."/>
            <person name="Lind A.E."/>
            <person name="van Eijk R."/>
            <person name="Schleper C."/>
            <person name="Guy L."/>
            <person name="Ettema T.J."/>
        </authorList>
    </citation>
    <scope>NUCLEOTIDE SEQUENCE</scope>
</reference>
<protein>
    <submittedName>
        <fullName evidence="1">Uncharacterized protein</fullName>
    </submittedName>
</protein>
<accession>A0A0F9BME5</accession>